<keyword evidence="5" id="KW-1185">Reference proteome</keyword>
<dbReference type="InterPro" id="IPR003784">
    <property type="entry name" value="BioY"/>
</dbReference>
<keyword evidence="3" id="KW-1133">Transmembrane helix</keyword>
<name>A0ABR9ZYV2_9FIRM</name>
<keyword evidence="3" id="KW-0812">Transmembrane</keyword>
<keyword evidence="2 3" id="KW-0472">Membrane</keyword>
<evidence type="ECO:0000256" key="1">
    <source>
        <dbReference type="ARBA" id="ARBA00010692"/>
    </source>
</evidence>
<reference evidence="4 5" key="1">
    <citation type="submission" date="2020-11" db="EMBL/GenBank/DDBJ databases">
        <title>Fusibacter basophilias sp. nov.</title>
        <authorList>
            <person name="Qiu D."/>
        </authorList>
    </citation>
    <scope>NUCLEOTIDE SEQUENCE [LARGE SCALE GENOMIC DNA]</scope>
    <source>
        <strain evidence="4 5">Q10-2</strain>
    </source>
</reference>
<feature type="transmembrane region" description="Helical" evidence="3">
    <location>
        <begin position="82"/>
        <end position="98"/>
    </location>
</feature>
<sequence length="189" mass="20665">MKTRDMILISLFAALTAIGAFLKINIGAVPFTFQFFFCAYAGVFLGSKKGSLSQIIYIAMGLIGIPIFANGGGITYVFNPTFGYLLGYFVCTFAIGYLTERMTEITFIKVFGAVLTGLFFVYLIGVPYLYMIIKLYLGKGDYSVQSALAAGFLPFIIPDIIKSFIVATSSILVLPRLRNAGYTTHVKKG</sequence>
<comment type="caution">
    <text evidence="4">The sequence shown here is derived from an EMBL/GenBank/DDBJ whole genome shotgun (WGS) entry which is preliminary data.</text>
</comment>
<dbReference type="RefSeq" id="WP_194703583.1">
    <property type="nucleotide sequence ID" value="NZ_JADKNH010000015.1"/>
</dbReference>
<dbReference type="Proteomes" id="UP000614200">
    <property type="component" value="Unassembled WGS sequence"/>
</dbReference>
<feature type="transmembrane region" description="Helical" evidence="3">
    <location>
        <begin position="110"/>
        <end position="132"/>
    </location>
</feature>
<protein>
    <recommendedName>
        <fullName evidence="2">Biotin transporter</fullName>
    </recommendedName>
</protein>
<keyword evidence="2" id="KW-0813">Transport</keyword>
<feature type="transmembrane region" description="Helical" evidence="3">
    <location>
        <begin position="55"/>
        <end position="76"/>
    </location>
</feature>
<accession>A0ABR9ZYV2</accession>
<dbReference type="Gene3D" id="1.10.1760.20">
    <property type="match status" value="1"/>
</dbReference>
<evidence type="ECO:0000256" key="2">
    <source>
        <dbReference type="PIRNR" id="PIRNR016661"/>
    </source>
</evidence>
<evidence type="ECO:0000313" key="4">
    <source>
        <dbReference type="EMBL" id="MBF4695343.1"/>
    </source>
</evidence>
<organism evidence="4 5">
    <name type="scientific">Fusibacter ferrireducens</name>
    <dbReference type="NCBI Taxonomy" id="2785058"/>
    <lineage>
        <taxon>Bacteria</taxon>
        <taxon>Bacillati</taxon>
        <taxon>Bacillota</taxon>
        <taxon>Clostridia</taxon>
        <taxon>Eubacteriales</taxon>
        <taxon>Eubacteriales Family XII. Incertae Sedis</taxon>
        <taxon>Fusibacter</taxon>
    </lineage>
</organism>
<dbReference type="Pfam" id="PF02632">
    <property type="entry name" value="BioY"/>
    <property type="match status" value="1"/>
</dbReference>
<proteinExistence type="inferred from homology"/>
<keyword evidence="2" id="KW-1003">Cell membrane</keyword>
<dbReference type="PIRSF" id="PIRSF016661">
    <property type="entry name" value="BioY"/>
    <property type="match status" value="1"/>
</dbReference>
<evidence type="ECO:0000256" key="3">
    <source>
        <dbReference type="SAM" id="Phobius"/>
    </source>
</evidence>
<feature type="transmembrane region" description="Helical" evidence="3">
    <location>
        <begin position="29"/>
        <end position="46"/>
    </location>
</feature>
<gene>
    <name evidence="4" type="ORF">ISU02_19795</name>
</gene>
<dbReference type="PANTHER" id="PTHR34295">
    <property type="entry name" value="BIOTIN TRANSPORTER BIOY"/>
    <property type="match status" value="1"/>
</dbReference>
<dbReference type="EMBL" id="JADKNH010000015">
    <property type="protein sequence ID" value="MBF4695343.1"/>
    <property type="molecule type" value="Genomic_DNA"/>
</dbReference>
<dbReference type="PANTHER" id="PTHR34295:SF1">
    <property type="entry name" value="BIOTIN TRANSPORTER BIOY"/>
    <property type="match status" value="1"/>
</dbReference>
<feature type="transmembrane region" description="Helical" evidence="3">
    <location>
        <begin position="152"/>
        <end position="174"/>
    </location>
</feature>
<evidence type="ECO:0000313" key="5">
    <source>
        <dbReference type="Proteomes" id="UP000614200"/>
    </source>
</evidence>
<comment type="similarity">
    <text evidence="1 2">Belongs to the BioY family.</text>
</comment>
<comment type="subcellular location">
    <subcellularLocation>
        <location evidence="2">Cell membrane</location>
        <topology evidence="2">Multi-pass membrane protein</topology>
    </subcellularLocation>
</comment>